<keyword evidence="2" id="KW-1185">Reference proteome</keyword>
<reference evidence="1 2" key="1">
    <citation type="submission" date="2019-12" db="EMBL/GenBank/DDBJ databases">
        <title>Sporaefaciens musculi gen. nov., sp. nov., a novel bacterium isolated from the caecum of an obese mouse.</title>
        <authorList>
            <person name="Rasmussen T.S."/>
            <person name="Streidl T."/>
            <person name="Hitch T.C.A."/>
            <person name="Wortmann E."/>
            <person name="Deptula P."/>
            <person name="Hansen M."/>
            <person name="Nielsen D.S."/>
            <person name="Clavel T."/>
            <person name="Vogensen F.K."/>
        </authorList>
    </citation>
    <scope>NUCLEOTIDE SEQUENCE [LARGE SCALE GENOMIC DNA]</scope>
    <source>
        <strain evidence="1 2">WCA-9-b2</strain>
    </source>
</reference>
<dbReference type="EMBL" id="WUQX01000001">
    <property type="protein sequence ID" value="MXP76051.1"/>
    <property type="molecule type" value="Genomic_DNA"/>
</dbReference>
<evidence type="ECO:0000313" key="1">
    <source>
        <dbReference type="EMBL" id="MXP76051.1"/>
    </source>
</evidence>
<name>A0A7X3MGK0_9FIRM</name>
<accession>A0A7X3MGK0</accession>
<dbReference type="AlphaFoldDB" id="A0A7X3MGK0"/>
<protein>
    <submittedName>
        <fullName evidence="1">Uncharacterized protein</fullName>
    </submittedName>
</protein>
<comment type="caution">
    <text evidence="1">The sequence shown here is derived from an EMBL/GenBank/DDBJ whole genome shotgun (WGS) entry which is preliminary data.</text>
</comment>
<evidence type="ECO:0000313" key="2">
    <source>
        <dbReference type="Proteomes" id="UP000460412"/>
    </source>
</evidence>
<proteinExistence type="predicted"/>
<organism evidence="1 2">
    <name type="scientific">Sporofaciens musculi</name>
    <dbReference type="NCBI Taxonomy" id="2681861"/>
    <lineage>
        <taxon>Bacteria</taxon>
        <taxon>Bacillati</taxon>
        <taxon>Bacillota</taxon>
        <taxon>Clostridia</taxon>
        <taxon>Lachnospirales</taxon>
        <taxon>Lachnospiraceae</taxon>
        <taxon>Sporofaciens</taxon>
    </lineage>
</organism>
<gene>
    <name evidence="1" type="ORF">GN277_11830</name>
</gene>
<dbReference type="Proteomes" id="UP000460412">
    <property type="component" value="Unassembled WGS sequence"/>
</dbReference>
<sequence>MNTLLMVYARSQNAEATYRELMALKPLIRDKGEEALFELNRASLLYDMKKYKEAAEVIMQIKPLNPVFDAKCAVVRTKILDSWV</sequence>